<evidence type="ECO:0000313" key="3">
    <source>
        <dbReference type="EMBL" id="EMJ94166.1"/>
    </source>
</evidence>
<dbReference type="Proteomes" id="UP000011988">
    <property type="component" value="Unassembled WGS sequence"/>
</dbReference>
<evidence type="ECO:0000313" key="4">
    <source>
        <dbReference type="Proteomes" id="UP000011988"/>
    </source>
</evidence>
<name>M6CUI8_9LEPT</name>
<evidence type="ECO:0000256" key="2">
    <source>
        <dbReference type="ARBA" id="ARBA00022737"/>
    </source>
</evidence>
<dbReference type="Gene3D" id="3.80.10.10">
    <property type="entry name" value="Ribonuclease Inhibitor"/>
    <property type="match status" value="1"/>
</dbReference>
<gene>
    <name evidence="3" type="ORF">LEP1GSC194_0214</name>
</gene>
<dbReference type="SUPFAM" id="SSF52075">
    <property type="entry name" value="Outer arm dynein light chain 1"/>
    <property type="match status" value="1"/>
</dbReference>
<dbReference type="InterPro" id="IPR032675">
    <property type="entry name" value="LRR_dom_sf"/>
</dbReference>
<sequence>MIEKNGQLPFFKPKINFLDFSLIEYAEILKGVFKLSERSSFYKTQFSIQSKIPRRIPVINMNLELTHLQKIAAFLLIFICLFAELQSEEVEKETYTDLTKALQNPSKVLSLDLCEQKLTTLPKEIGILQNLQWLDLSENRLTNFPEAVEQLRNLRKLYLYSNPLLPKEKERIRKALPKCEIYFGDK</sequence>
<dbReference type="AlphaFoldDB" id="M6CUI8"/>
<dbReference type="InterPro" id="IPR001611">
    <property type="entry name" value="Leu-rich_rpt"/>
</dbReference>
<keyword evidence="2" id="KW-0677">Repeat</keyword>
<dbReference type="PANTHER" id="PTHR48051">
    <property type="match status" value="1"/>
</dbReference>
<evidence type="ECO:0000256" key="1">
    <source>
        <dbReference type="ARBA" id="ARBA00022614"/>
    </source>
</evidence>
<dbReference type="PANTHER" id="PTHR48051:SF39">
    <property type="entry name" value="P53-INDUCED DEATH DOMAIN PROTEIN 1"/>
    <property type="match status" value="1"/>
</dbReference>
<accession>M6CUI8</accession>
<keyword evidence="1" id="KW-0433">Leucine-rich repeat</keyword>
<proteinExistence type="predicted"/>
<dbReference type="PATRIC" id="fig|1218565.3.peg.2732"/>
<dbReference type="GO" id="GO:0005737">
    <property type="term" value="C:cytoplasm"/>
    <property type="evidence" value="ECO:0007669"/>
    <property type="project" value="TreeGrafter"/>
</dbReference>
<dbReference type="InterPro" id="IPR050216">
    <property type="entry name" value="LRR_domain-containing"/>
</dbReference>
<organism evidence="3 4">
    <name type="scientific">Leptospira alstonii serovar Sichuan str. 79601</name>
    <dbReference type="NCBI Taxonomy" id="1218565"/>
    <lineage>
        <taxon>Bacteria</taxon>
        <taxon>Pseudomonadati</taxon>
        <taxon>Spirochaetota</taxon>
        <taxon>Spirochaetia</taxon>
        <taxon>Leptospirales</taxon>
        <taxon>Leptospiraceae</taxon>
        <taxon>Leptospira</taxon>
    </lineage>
</organism>
<dbReference type="PROSITE" id="PS51450">
    <property type="entry name" value="LRR"/>
    <property type="match status" value="1"/>
</dbReference>
<dbReference type="Pfam" id="PF13855">
    <property type="entry name" value="LRR_8"/>
    <property type="match status" value="1"/>
</dbReference>
<comment type="caution">
    <text evidence="3">The sequence shown here is derived from an EMBL/GenBank/DDBJ whole genome shotgun (WGS) entry which is preliminary data.</text>
</comment>
<protein>
    <submittedName>
        <fullName evidence="3">Leucine rich repeat protein</fullName>
    </submittedName>
</protein>
<dbReference type="EMBL" id="ANIK01000056">
    <property type="protein sequence ID" value="EMJ94166.1"/>
    <property type="molecule type" value="Genomic_DNA"/>
</dbReference>
<reference evidence="3 4" key="1">
    <citation type="submission" date="2013-01" db="EMBL/GenBank/DDBJ databases">
        <authorList>
            <person name="Harkins D.M."/>
            <person name="Durkin A.S."/>
            <person name="Brinkac L.M."/>
            <person name="Haft D.H."/>
            <person name="Selengut J.D."/>
            <person name="Sanka R."/>
            <person name="DePew J."/>
            <person name="Purushe J."/>
            <person name="Galloway R.L."/>
            <person name="Vinetz J.M."/>
            <person name="Sutton G.G."/>
            <person name="Nierman W.C."/>
            <person name="Fouts D.E."/>
        </authorList>
    </citation>
    <scope>NUCLEOTIDE SEQUENCE [LARGE SCALE GENOMIC DNA]</scope>
    <source>
        <strain evidence="3 4">79601</strain>
    </source>
</reference>